<proteinExistence type="predicted"/>
<protein>
    <submittedName>
        <fullName evidence="2">Uncharacterized protein</fullName>
    </submittedName>
</protein>
<reference evidence="2" key="1">
    <citation type="submission" date="2021-02" db="EMBL/GenBank/DDBJ databases">
        <authorList>
            <person name="Syme A R."/>
            <person name="Syme A R."/>
            <person name="Moolhuijzen P."/>
        </authorList>
    </citation>
    <scope>NUCLEOTIDE SEQUENCE</scope>
    <source>
        <strain evidence="2">W1-1</strain>
    </source>
</reference>
<dbReference type="AlphaFoldDB" id="A0A6S6VI43"/>
<feature type="compositionally biased region" description="Basic and acidic residues" evidence="1">
    <location>
        <begin position="29"/>
        <end position="39"/>
    </location>
</feature>
<sequence length="173" mass="18379">MSQPTPTRPLYLPLLQLPDEHDAVYTSLPEEKSATRSESVRAVSNSAAAGPGPLTVPAKLRTLLNANNTQLAGCAPKVIGNVAAIYDQDIADTHQSVDLYGAKTYDWVGMKTPGNTAVSSPAQIAMCTFNNTAVPLFDLAAMHQIAEMATGGVADRTRLAWDGMTAEPPEKQQ</sequence>
<organism evidence="2 3">
    <name type="scientific">Pyrenophora teres f. teres</name>
    <dbReference type="NCBI Taxonomy" id="97479"/>
    <lineage>
        <taxon>Eukaryota</taxon>
        <taxon>Fungi</taxon>
        <taxon>Dikarya</taxon>
        <taxon>Ascomycota</taxon>
        <taxon>Pezizomycotina</taxon>
        <taxon>Dothideomycetes</taxon>
        <taxon>Pleosporomycetidae</taxon>
        <taxon>Pleosporales</taxon>
        <taxon>Pleosporineae</taxon>
        <taxon>Pleosporaceae</taxon>
        <taxon>Pyrenophora</taxon>
    </lineage>
</organism>
<feature type="region of interest" description="Disordered" evidence="1">
    <location>
        <begin position="29"/>
        <end position="48"/>
    </location>
</feature>
<evidence type="ECO:0000256" key="1">
    <source>
        <dbReference type="SAM" id="MobiDB-lite"/>
    </source>
</evidence>
<dbReference type="Proteomes" id="UP000472372">
    <property type="component" value="Chromosome 1"/>
</dbReference>
<accession>A0A6S6VI43</accession>
<gene>
    <name evidence="2" type="ORF">PTTW11_01441</name>
</gene>
<name>A0A6S6VI43_9PLEO</name>
<evidence type="ECO:0000313" key="2">
    <source>
        <dbReference type="EMBL" id="CAE7002777.1"/>
    </source>
</evidence>
<dbReference type="EMBL" id="HG992977">
    <property type="protein sequence ID" value="CAE7002777.1"/>
    <property type="molecule type" value="Genomic_DNA"/>
</dbReference>
<evidence type="ECO:0000313" key="3">
    <source>
        <dbReference type="Proteomes" id="UP000472372"/>
    </source>
</evidence>